<dbReference type="AlphaFoldDB" id="A0A0D8I8C4"/>
<name>A0A0D8I8C4_9CLOT</name>
<keyword evidence="2" id="KW-1185">Reference proteome</keyword>
<sequence>MELSGYIGLKEKDIVSVVGAGGKTSLMLQLAQDIKKNNGKVLLTTTTKIYVPQKEAYDFICIGQNEFSKYLKINKKGIYVYGSEVNTENKIIGLAEEELDNLVGYFDYTLIEADGAKKKPIKAWDDHEPVVYKGTTKTIGIIDIQTLEMRICENNVHRSEKFCKITSSQEGESITLKHLLDIIIHPQGLFKNAKGERILFVNKTDDIYYLNKAAQLKNKINKYYPKLLNKILIGSIKNKLYYV</sequence>
<protein>
    <submittedName>
        <fullName evidence="1">Selenium-dependent hydroxylase accessory protein YqeC</fullName>
    </submittedName>
</protein>
<dbReference type="STRING" id="84022.CACET_c11270"/>
<dbReference type="RefSeq" id="WP_044825459.1">
    <property type="nucleotide sequence ID" value="NZ_CP009687.1"/>
</dbReference>
<dbReference type="OrthoDB" id="368187at2"/>
<dbReference type="KEGG" id="cace:CACET_c11270"/>
<dbReference type="NCBIfam" id="TIGR03172">
    <property type="entry name" value="selenium cofactor biosynthesis protein YqeC"/>
    <property type="match status" value="1"/>
</dbReference>
<dbReference type="PATRIC" id="fig|84022.5.peg.937"/>
<evidence type="ECO:0000313" key="1">
    <source>
        <dbReference type="EMBL" id="AKL94592.1"/>
    </source>
</evidence>
<evidence type="ECO:0000313" key="2">
    <source>
        <dbReference type="Proteomes" id="UP000035704"/>
    </source>
</evidence>
<dbReference type="EMBL" id="CP009687">
    <property type="protein sequence ID" value="AKL94592.1"/>
    <property type="molecule type" value="Genomic_DNA"/>
</dbReference>
<proteinExistence type="predicted"/>
<reference evidence="1 2" key="1">
    <citation type="submission" date="2014-10" db="EMBL/GenBank/DDBJ databases">
        <title>Genome sequence of Clostridium aceticum DSM 1496.</title>
        <authorList>
            <person name="Poehlein A."/>
            <person name="Schiel-Bengelsdorf B."/>
            <person name="Gottschalk G."/>
            <person name="Duerre P."/>
            <person name="Daniel R."/>
        </authorList>
    </citation>
    <scope>NUCLEOTIDE SEQUENCE [LARGE SCALE GENOMIC DNA]</scope>
    <source>
        <strain evidence="1 2">DSM 1496</strain>
    </source>
</reference>
<dbReference type="Proteomes" id="UP000035704">
    <property type="component" value="Chromosome"/>
</dbReference>
<dbReference type="InterPro" id="IPR017587">
    <property type="entry name" value="YqeC"/>
</dbReference>
<accession>A0A0D8I8C4</accession>
<gene>
    <name evidence="1" type="ORF">CACET_c11270</name>
</gene>
<organism evidence="1 2">
    <name type="scientific">Clostridium aceticum</name>
    <dbReference type="NCBI Taxonomy" id="84022"/>
    <lineage>
        <taxon>Bacteria</taxon>
        <taxon>Bacillati</taxon>
        <taxon>Bacillota</taxon>
        <taxon>Clostridia</taxon>
        <taxon>Eubacteriales</taxon>
        <taxon>Clostridiaceae</taxon>
        <taxon>Clostridium</taxon>
    </lineage>
</organism>
<dbReference type="Pfam" id="PF19842">
    <property type="entry name" value="YqeC"/>
    <property type="match status" value="1"/>
</dbReference>